<evidence type="ECO:0000259" key="2">
    <source>
        <dbReference type="Pfam" id="PF00656"/>
    </source>
</evidence>
<feature type="domain" description="Peptidase C14 caspase" evidence="2">
    <location>
        <begin position="9"/>
        <end position="215"/>
    </location>
</feature>
<evidence type="ECO:0000256" key="1">
    <source>
        <dbReference type="SAM" id="MobiDB-lite"/>
    </source>
</evidence>
<dbReference type="EMBL" id="CP114413">
    <property type="protein sequence ID" value="WAZ26527.1"/>
    <property type="molecule type" value="Genomic_DNA"/>
</dbReference>
<evidence type="ECO:0000313" key="5">
    <source>
        <dbReference type="Proteomes" id="UP001164439"/>
    </source>
</evidence>
<dbReference type="InterPro" id="IPR029030">
    <property type="entry name" value="Caspase-like_dom_sf"/>
</dbReference>
<evidence type="ECO:0000313" key="4">
    <source>
        <dbReference type="EMBL" id="WAZ26527.1"/>
    </source>
</evidence>
<proteinExistence type="predicted"/>
<accession>A0ABY7KTV6</accession>
<evidence type="ECO:0000259" key="3">
    <source>
        <dbReference type="Pfam" id="PF13768"/>
    </source>
</evidence>
<gene>
    <name evidence="4" type="ORF">STRCI_008110</name>
</gene>
<dbReference type="SUPFAM" id="SSF53300">
    <property type="entry name" value="vWA-like"/>
    <property type="match status" value="1"/>
</dbReference>
<dbReference type="Gene3D" id="2.60.40.3670">
    <property type="match status" value="1"/>
</dbReference>
<dbReference type="InterPro" id="IPR036465">
    <property type="entry name" value="vWFA_dom_sf"/>
</dbReference>
<dbReference type="RefSeq" id="WP_269664012.1">
    <property type="nucleotide sequence ID" value="NZ_CP114413.1"/>
</dbReference>
<dbReference type="InterPro" id="IPR002035">
    <property type="entry name" value="VWF_A"/>
</dbReference>
<dbReference type="NCBIfam" id="NF047832">
    <property type="entry name" value="caspase_w_EACC1"/>
    <property type="match status" value="1"/>
</dbReference>
<keyword evidence="5" id="KW-1185">Reference proteome</keyword>
<reference evidence="4" key="1">
    <citation type="submission" date="2022-12" db="EMBL/GenBank/DDBJ databases">
        <authorList>
            <person name="Ruckert C."/>
            <person name="Busche T."/>
            <person name="Kalinowski J."/>
            <person name="Wittmann C."/>
        </authorList>
    </citation>
    <scope>NUCLEOTIDE SEQUENCE</scope>
    <source>
        <strain evidence="4">DSM 40467</strain>
    </source>
</reference>
<dbReference type="Gene3D" id="3.40.50.410">
    <property type="entry name" value="von Willebrand factor, type A domain"/>
    <property type="match status" value="1"/>
</dbReference>
<dbReference type="CDD" id="cd00198">
    <property type="entry name" value="vWFA"/>
    <property type="match status" value="1"/>
</dbReference>
<dbReference type="Proteomes" id="UP001164439">
    <property type="component" value="Chromosome"/>
</dbReference>
<organism evidence="4 5">
    <name type="scientific">Streptomyces cinnabarinus</name>
    <dbReference type="NCBI Taxonomy" id="67287"/>
    <lineage>
        <taxon>Bacteria</taxon>
        <taxon>Bacillati</taxon>
        <taxon>Actinomycetota</taxon>
        <taxon>Actinomycetes</taxon>
        <taxon>Kitasatosporales</taxon>
        <taxon>Streptomycetaceae</taxon>
        <taxon>Streptomyces</taxon>
    </lineage>
</organism>
<feature type="domain" description="VWFA" evidence="3">
    <location>
        <begin position="299"/>
        <end position="452"/>
    </location>
</feature>
<name>A0ABY7KTV6_9ACTN</name>
<feature type="compositionally biased region" description="Basic and acidic residues" evidence="1">
    <location>
        <begin position="592"/>
        <end position="606"/>
    </location>
</feature>
<dbReference type="SUPFAM" id="SSF52129">
    <property type="entry name" value="Caspase-like"/>
    <property type="match status" value="1"/>
</dbReference>
<dbReference type="InterPro" id="IPR011600">
    <property type="entry name" value="Pept_C14_caspase"/>
</dbReference>
<dbReference type="Pfam" id="PF00656">
    <property type="entry name" value="Peptidase_C14"/>
    <property type="match status" value="1"/>
</dbReference>
<protein>
    <submittedName>
        <fullName evidence="4">Caspase family protein</fullName>
    </submittedName>
</protein>
<dbReference type="Gene3D" id="3.40.50.1460">
    <property type="match status" value="1"/>
</dbReference>
<dbReference type="Pfam" id="PF13768">
    <property type="entry name" value="VWA_3"/>
    <property type="match status" value="1"/>
</dbReference>
<sequence>MTADTELSRAVLIGCAEYASLSPLPAVARNLAGLSGSLTDRRLWGLNKQHCSVLLNQDRIMITDILDRASQSAQDLLLVYYAGHGLCAERDGALHLATPATRADRLWAALEFDQVRQAFLRTRATRKVLLLDCCFGGRAIGSEMAASSAQFADRALIEGTYTMTATAPTRTALAPLDAKYTAFTGELITVLGSGIPEAGQILDCQTLFEHVLQRCLSKSYPQPQQRSTGMGARIPLVRNLAHRNRPRSVTLRPLDLSLDSWANDWLPPGSTEVNAVVTVTARDTADRLVPDISLRRQGIVFLLGCKTSATSGSANWDAARHATAEALEFLPDGVRFAIVSGAATAAVIYPDRAGPAPASRATRREARTALERMRPRPGSAFAPWLRAARTLLADLDHGHVVLLTDALDERPEELAAALNECRGRLSADVRGIGTDWSVPQLTGIANALLGSADIVADPAGLPSALCETVARWAGTAVANPLLRIWTPEARVRCIKQVSPYVQDLTQEFTGSGRETRDYPLGIWGEESRDYHLALDLAAARRPGIEVLAAAVAVIRPDANGNDETVGQRLLRVRWGPDAQGREDQPFHTSYRQRNDELRDAVRRAMRPDPGQAAPVEDRQ</sequence>
<feature type="region of interest" description="Disordered" evidence="1">
    <location>
        <begin position="576"/>
        <end position="619"/>
    </location>
</feature>